<dbReference type="Pfam" id="PF01425">
    <property type="entry name" value="Amidase"/>
    <property type="match status" value="1"/>
</dbReference>
<dbReference type="EMBL" id="JPGG01000016">
    <property type="protein sequence ID" value="KGC14532.1"/>
    <property type="molecule type" value="Genomic_DNA"/>
</dbReference>
<organism evidence="3 5">
    <name type="scientific">Burkholderia gladioli</name>
    <name type="common">Pseudomonas marginata</name>
    <name type="synonym">Phytomonas marginata</name>
    <dbReference type="NCBI Taxonomy" id="28095"/>
    <lineage>
        <taxon>Bacteria</taxon>
        <taxon>Pseudomonadati</taxon>
        <taxon>Pseudomonadota</taxon>
        <taxon>Betaproteobacteria</taxon>
        <taxon>Burkholderiales</taxon>
        <taxon>Burkholderiaceae</taxon>
        <taxon>Burkholderia</taxon>
    </lineage>
</organism>
<evidence type="ECO:0000313" key="4">
    <source>
        <dbReference type="EMBL" id="UWX72557.1"/>
    </source>
</evidence>
<protein>
    <submittedName>
        <fullName evidence="3 4">Amidase</fullName>
    </submittedName>
</protein>
<comment type="similarity">
    <text evidence="1">Belongs to the amidase family.</text>
</comment>
<gene>
    <name evidence="3" type="ORF">DM48_16</name>
    <name evidence="4" type="ORF">NYZ96_29480</name>
</gene>
<dbReference type="EMBL" id="CP104215">
    <property type="protein sequence ID" value="UWX72557.1"/>
    <property type="molecule type" value="Genomic_DNA"/>
</dbReference>
<evidence type="ECO:0000313" key="3">
    <source>
        <dbReference type="EMBL" id="KGC14532.1"/>
    </source>
</evidence>
<dbReference type="RefSeq" id="WP_052409164.1">
    <property type="nucleotide sequence ID" value="NZ_CADEPT010000008.1"/>
</dbReference>
<dbReference type="PROSITE" id="PS00571">
    <property type="entry name" value="AMIDASES"/>
    <property type="match status" value="1"/>
</dbReference>
<dbReference type="PANTHER" id="PTHR11895">
    <property type="entry name" value="TRANSAMIDASE"/>
    <property type="match status" value="1"/>
</dbReference>
<evidence type="ECO:0000256" key="1">
    <source>
        <dbReference type="ARBA" id="ARBA00009199"/>
    </source>
</evidence>
<evidence type="ECO:0000313" key="5">
    <source>
        <dbReference type="Proteomes" id="UP000029590"/>
    </source>
</evidence>
<dbReference type="InterPro" id="IPR000120">
    <property type="entry name" value="Amidase"/>
</dbReference>
<dbReference type="AlphaFoldDB" id="A0AAW3F0X3"/>
<evidence type="ECO:0000259" key="2">
    <source>
        <dbReference type="Pfam" id="PF01425"/>
    </source>
</evidence>
<dbReference type="InterPro" id="IPR020556">
    <property type="entry name" value="Amidase_CS"/>
</dbReference>
<dbReference type="GO" id="GO:0003824">
    <property type="term" value="F:catalytic activity"/>
    <property type="evidence" value="ECO:0007669"/>
    <property type="project" value="InterPro"/>
</dbReference>
<dbReference type="Proteomes" id="UP000029590">
    <property type="component" value="Unassembled WGS sequence"/>
</dbReference>
<proteinExistence type="inferred from homology"/>
<dbReference type="Gene3D" id="3.90.1300.10">
    <property type="entry name" value="Amidase signature (AS) domain"/>
    <property type="match status" value="1"/>
</dbReference>
<dbReference type="InterPro" id="IPR036928">
    <property type="entry name" value="AS_sf"/>
</dbReference>
<name>A0AAW3F0X3_BURGA</name>
<dbReference type="GeneID" id="66461422"/>
<dbReference type="SUPFAM" id="SSF75304">
    <property type="entry name" value="Amidase signature (AS) enzymes"/>
    <property type="match status" value="1"/>
</dbReference>
<sequence>MTPELDLESTDASALLADLRGGRRTAQDAVAASLARIERLNPRVNAIVTLDAERAMNEARAADARLAAGQPAGLLHGLPITVKDAIFTEGMRTTAGHAPLRDQVPERDATAVARLRAAGAIVIGKTNCATLCSDLQTNNPVFGRTSNPWDASRTAGGSSGGDAAAVALGLVPLGIGTDTGGSIRVPAAYCGVYGFKPSLAAVPGDGVIPPLASGEGHADSLTTIGPIARSVRDLRLAYRVLSGDALADAPAPAATRIAWTDPFAAVPVDDSVRAALARARDLLSATGLQVERREPPFDPRRVNYHYLLLSLYEFTPRELKPGVHFAFRLAETLRSLFGGGLAGSYAKVKAWQRTQIDAYQAFADGIDAWVIPATPTVAFPHQSGARALNLVSEGKRVQAGYWNAAGGYAFAANLLGCPSVTIPIGQDAAGLPIALQALGRPGGDAALLRAAEAIAERIGTVRTPPGN</sequence>
<dbReference type="InterPro" id="IPR023631">
    <property type="entry name" value="Amidase_dom"/>
</dbReference>
<dbReference type="Proteomes" id="UP001059745">
    <property type="component" value="Chromosome 2"/>
</dbReference>
<dbReference type="KEGG" id="bgo:BM43_4517"/>
<feature type="domain" description="Amidase" evidence="2">
    <location>
        <begin position="28"/>
        <end position="448"/>
    </location>
</feature>
<reference evidence="4" key="2">
    <citation type="submission" date="2022-09" db="EMBL/GenBank/DDBJ databases">
        <title>Genomic of Burkholderia gladioli.</title>
        <authorList>
            <person name="Wu H."/>
        </authorList>
    </citation>
    <scope>NUCLEOTIDE SEQUENCE</scope>
    <source>
        <strain evidence="4">ZN-S4</strain>
    </source>
</reference>
<reference evidence="3 5" key="1">
    <citation type="submission" date="2014-04" db="EMBL/GenBank/DDBJ databases">
        <authorList>
            <person name="Bishop-Lilly K.A."/>
            <person name="Broomall S.M."/>
            <person name="Chain P.S."/>
            <person name="Chertkov O."/>
            <person name="Coyne S.R."/>
            <person name="Daligault H.E."/>
            <person name="Davenport K.W."/>
            <person name="Erkkila T."/>
            <person name="Frey K.G."/>
            <person name="Gibbons H.S."/>
            <person name="Gu W."/>
            <person name="Jaissle J."/>
            <person name="Johnson S.L."/>
            <person name="Koroleva G.I."/>
            <person name="Ladner J.T."/>
            <person name="Lo C.-C."/>
            <person name="Minogue T.D."/>
            <person name="Munk C."/>
            <person name="Palacios G.F."/>
            <person name="Redden C.L."/>
            <person name="Rosenzweig C.N."/>
            <person name="Scholz M.B."/>
            <person name="Teshima H."/>
            <person name="Xu Y."/>
        </authorList>
    </citation>
    <scope>NUCLEOTIDE SEQUENCE [LARGE SCALE GENOMIC DNA]</scope>
    <source>
        <strain evidence="3">Gladioli</strain>
        <strain evidence="5">gladioli</strain>
    </source>
</reference>
<dbReference type="PANTHER" id="PTHR11895:SF7">
    <property type="entry name" value="GLUTAMYL-TRNA(GLN) AMIDOTRANSFERASE SUBUNIT A, MITOCHONDRIAL"/>
    <property type="match status" value="1"/>
</dbReference>
<accession>A0AAW3F0X3</accession>